<evidence type="ECO:0000256" key="2">
    <source>
        <dbReference type="ARBA" id="ARBA00022840"/>
    </source>
</evidence>
<dbReference type="AlphaFoldDB" id="A0AAD5PKM4"/>
<keyword evidence="3" id="KW-0378">Hydrolase</keyword>
<gene>
    <name evidence="3" type="ORF">GHT06_001837</name>
</gene>
<comment type="caution">
    <text evidence="3">The sequence shown here is derived from an EMBL/GenBank/DDBJ whole genome shotgun (WGS) entry which is preliminary data.</text>
</comment>
<proteinExistence type="predicted"/>
<keyword evidence="4" id="KW-1185">Reference proteome</keyword>
<dbReference type="GO" id="GO:0016887">
    <property type="term" value="F:ATP hydrolysis activity"/>
    <property type="evidence" value="ECO:0007669"/>
    <property type="project" value="TreeGrafter"/>
</dbReference>
<dbReference type="SUPFAM" id="SSF81923">
    <property type="entry name" value="Double Clp-N motif"/>
    <property type="match status" value="1"/>
</dbReference>
<dbReference type="GO" id="GO:0005524">
    <property type="term" value="F:ATP binding"/>
    <property type="evidence" value="ECO:0007669"/>
    <property type="project" value="UniProtKB-KW"/>
</dbReference>
<dbReference type="GO" id="GO:0006508">
    <property type="term" value="P:proteolysis"/>
    <property type="evidence" value="ECO:0007669"/>
    <property type="project" value="UniProtKB-KW"/>
</dbReference>
<evidence type="ECO:0000256" key="1">
    <source>
        <dbReference type="ARBA" id="ARBA00022741"/>
    </source>
</evidence>
<sequence>MIEYEPFKQCLMDFGADVDLMAKDLSRYLDDIGIENATGAGPKRTTALERVMNRAIAQIIFAGRDRLTTGDIYYSIMHETASHAHYFFLKYGVTKSKFIDFWSKNYKGQTASTMSESDTDGILEEHTTNLTKLAKDGKLEPMVGRDHEVDEIVNVMAKKFKNNVLLVGEPGVGKPQLLKDSLSSYMKTKSLTF</sequence>
<evidence type="ECO:0000313" key="4">
    <source>
        <dbReference type="Proteomes" id="UP000820818"/>
    </source>
</evidence>
<protein>
    <submittedName>
        <fullName evidence="3">ATP-dependent Clp protease ATP-binding subunit ClpA-like</fullName>
    </submittedName>
</protein>
<accession>A0AAD5PKM4</accession>
<dbReference type="GO" id="GO:0034605">
    <property type="term" value="P:cellular response to heat"/>
    <property type="evidence" value="ECO:0007669"/>
    <property type="project" value="TreeGrafter"/>
</dbReference>
<organism evidence="3 4">
    <name type="scientific">Daphnia sinensis</name>
    <dbReference type="NCBI Taxonomy" id="1820382"/>
    <lineage>
        <taxon>Eukaryota</taxon>
        <taxon>Metazoa</taxon>
        <taxon>Ecdysozoa</taxon>
        <taxon>Arthropoda</taxon>
        <taxon>Crustacea</taxon>
        <taxon>Branchiopoda</taxon>
        <taxon>Diplostraca</taxon>
        <taxon>Cladocera</taxon>
        <taxon>Anomopoda</taxon>
        <taxon>Daphniidae</taxon>
        <taxon>Daphnia</taxon>
        <taxon>Daphnia similis group</taxon>
    </lineage>
</organism>
<dbReference type="InterPro" id="IPR036628">
    <property type="entry name" value="Clp_N_dom_sf"/>
</dbReference>
<dbReference type="GO" id="GO:0008233">
    <property type="term" value="F:peptidase activity"/>
    <property type="evidence" value="ECO:0007669"/>
    <property type="project" value="UniProtKB-KW"/>
</dbReference>
<keyword evidence="1" id="KW-0547">Nucleotide-binding</keyword>
<dbReference type="InterPro" id="IPR027417">
    <property type="entry name" value="P-loop_NTPase"/>
</dbReference>
<dbReference type="Gene3D" id="1.10.1780.10">
    <property type="entry name" value="Clp, N-terminal domain"/>
    <property type="match status" value="1"/>
</dbReference>
<evidence type="ECO:0000313" key="3">
    <source>
        <dbReference type="EMBL" id="KAI9549437.1"/>
    </source>
</evidence>
<dbReference type="PANTHER" id="PTHR11638:SF111">
    <property type="entry name" value="ATP-DEPENDENT CLP PROTEASE ATP-BINDING SUBUNIT CLPA"/>
    <property type="match status" value="1"/>
</dbReference>
<dbReference type="GO" id="GO:0005737">
    <property type="term" value="C:cytoplasm"/>
    <property type="evidence" value="ECO:0007669"/>
    <property type="project" value="TreeGrafter"/>
</dbReference>
<reference evidence="3" key="1">
    <citation type="submission" date="2022-05" db="EMBL/GenBank/DDBJ databases">
        <title>A multi-omics perspective on studying reproductive biology in Daphnia sinensis.</title>
        <authorList>
            <person name="Jia J."/>
        </authorList>
    </citation>
    <scope>NUCLEOTIDE SEQUENCE</scope>
    <source>
        <strain evidence="3">WSL</strain>
    </source>
</reference>
<dbReference type="PANTHER" id="PTHR11638">
    <property type="entry name" value="ATP-DEPENDENT CLP PROTEASE"/>
    <property type="match status" value="1"/>
</dbReference>
<name>A0AAD5PKM4_9CRUS</name>
<dbReference type="InterPro" id="IPR050130">
    <property type="entry name" value="ClpA_ClpB"/>
</dbReference>
<keyword evidence="3" id="KW-0645">Protease</keyword>
<keyword evidence="2 3" id="KW-0067">ATP-binding</keyword>
<dbReference type="SUPFAM" id="SSF52540">
    <property type="entry name" value="P-loop containing nucleoside triphosphate hydrolases"/>
    <property type="match status" value="1"/>
</dbReference>
<dbReference type="Proteomes" id="UP000820818">
    <property type="component" value="Unassembled WGS sequence"/>
</dbReference>
<dbReference type="EMBL" id="WJBH02000296">
    <property type="protein sequence ID" value="KAI9549437.1"/>
    <property type="molecule type" value="Genomic_DNA"/>
</dbReference>
<dbReference type="Gene3D" id="3.40.50.300">
    <property type="entry name" value="P-loop containing nucleotide triphosphate hydrolases"/>
    <property type="match status" value="1"/>
</dbReference>